<dbReference type="PANTHER" id="PTHR24379">
    <property type="entry name" value="KRAB AND ZINC FINGER DOMAIN-CONTAINING"/>
    <property type="match status" value="1"/>
</dbReference>
<feature type="domain" description="C2H2-type" evidence="7">
    <location>
        <begin position="888"/>
        <end position="915"/>
    </location>
</feature>
<dbReference type="Pfam" id="PF14661">
    <property type="entry name" value="HAUS6_N"/>
    <property type="match status" value="1"/>
</dbReference>
<dbReference type="PANTHER" id="PTHR24379:SF121">
    <property type="entry name" value="C2H2-TYPE DOMAIN-CONTAINING PROTEIN"/>
    <property type="match status" value="1"/>
</dbReference>
<keyword evidence="4" id="KW-0862">Zinc</keyword>
<feature type="domain" description="C2H2-type" evidence="7">
    <location>
        <begin position="668"/>
        <end position="690"/>
    </location>
</feature>
<dbReference type="InterPro" id="IPR013087">
    <property type="entry name" value="Znf_C2H2_type"/>
</dbReference>
<proteinExistence type="predicted"/>
<feature type="domain" description="C2H2-type" evidence="7">
    <location>
        <begin position="691"/>
        <end position="718"/>
    </location>
</feature>
<dbReference type="PROSITE" id="PS00028">
    <property type="entry name" value="ZINC_FINGER_C2H2_1"/>
    <property type="match status" value="10"/>
</dbReference>
<feature type="domain" description="C2H2-type" evidence="7">
    <location>
        <begin position="861"/>
        <end position="888"/>
    </location>
</feature>
<dbReference type="EMBL" id="KQ760549">
    <property type="protein sequence ID" value="OAD59862.1"/>
    <property type="molecule type" value="Genomic_DNA"/>
</dbReference>
<protein>
    <recommendedName>
        <fullName evidence="7">C2H2-type domain-containing protein</fullName>
    </recommendedName>
</protein>
<keyword evidence="3 5" id="KW-0863">Zinc-finger</keyword>
<evidence type="ECO:0000313" key="8">
    <source>
        <dbReference type="EMBL" id="OAD59862.1"/>
    </source>
</evidence>
<accession>A0A310SRZ2</accession>
<keyword evidence="1" id="KW-0479">Metal-binding</keyword>
<evidence type="ECO:0000256" key="3">
    <source>
        <dbReference type="ARBA" id="ARBA00022771"/>
    </source>
</evidence>
<dbReference type="PROSITE" id="PS50157">
    <property type="entry name" value="ZINC_FINGER_C2H2_2"/>
    <property type="match status" value="10"/>
</dbReference>
<dbReference type="Proteomes" id="UP000250275">
    <property type="component" value="Unassembled WGS sequence"/>
</dbReference>
<dbReference type="OrthoDB" id="8117402at2759"/>
<reference evidence="8 9" key="1">
    <citation type="submission" date="2015-07" db="EMBL/GenBank/DDBJ databases">
        <title>The genome of Eufriesea mexicana.</title>
        <authorList>
            <person name="Pan H."/>
            <person name="Kapheim K."/>
        </authorList>
    </citation>
    <scope>NUCLEOTIDE SEQUENCE [LARGE SCALE GENOMIC DNA]</scope>
    <source>
        <strain evidence="8">0111107269</strain>
        <tissue evidence="8">Whole body</tissue>
    </source>
</reference>
<dbReference type="Pfam" id="PF00096">
    <property type="entry name" value="zf-C2H2"/>
    <property type="match status" value="6"/>
</dbReference>
<dbReference type="Pfam" id="PF12874">
    <property type="entry name" value="zf-met"/>
    <property type="match status" value="1"/>
</dbReference>
<dbReference type="FunFam" id="3.30.160.60:FF:000072">
    <property type="entry name" value="zinc finger protein 143 isoform X1"/>
    <property type="match status" value="1"/>
</dbReference>
<dbReference type="FunFam" id="3.30.160.60:FF:000257">
    <property type="entry name" value="ZXD family zinc finger C"/>
    <property type="match status" value="1"/>
</dbReference>
<sequence>MQLVPAPYECTKYFKQGMFDKPNTLGFIHISHYLLSIYNAKHFEKMVIWPILNKVDEKQYRMEIKEYLEILANENPDVNFPPIFMSHLLQAGGTKFLILMWKISEISLRTYITREYQIKLLQAPNIGDTKDIVQKYFTTINIKRDHTISKFHEKIQLNLQLFKHYIQYKSINLAKVQSAIFEVKSNVEKLTSILPVNPLIAKRLTDIDDTEIINLWKESIDENIKSLSQINLKLKKLKTLSNTLCNLILHLCVNYKLFDGKDLSKINSEVIPLCLINKFQLDNNRLYMNGYLVFRVLLSILDQILKQIENYLKTDELPHLTNWNLEIPQHCKTIKFMEEIYKKFIVQVSDNLYDIQCNLQEKTINYTLDTDSLQIMNLQTILNSPKHNVSTTAYIDNEKMLTNILASPLEGKYKHLFKRYKCNSFDSHERSMTKYQFNNTIDSIKSNWESPQKHLLIWSPNKMIVSPKYSKLFSTSASKTNYFKDGQRKRKAESELEVDSPKAPLVKQKKVDSDSHSLVTPPQSPYMQLVENDDKMNGENKMDIPSDHEVSLNGSAHMKPELYQEAVIGKKLYRLTIQIDKIYGKPCPKSKKLRVLAQLIKGSQQFNENMNNIIQGNQSLEKVNRKAICAKGGCKLKKSIYDSKPAFQCEHCDKYYVMKKSDSQEEKNTCTICHKSFSSSQSLYLHTKTHFVCDVCQTECSSQVTYDKHIRLHVSTDPLYPYKCHQCTETFELKEDVRQHYLIVHPTIKLQSTILQVTAPSLTQQIPQQDYRCVSCNITFRNEQAYRNHISSHKKKEGLRCSISDSTNNIFPVPNPLTGSQIGILRAVKFSCRVCSMEFDNVGEVDKHTRTHLEEDSEEERKCNICKKLFKTSTQLNEHLKYHLSRAHSCPVCSKAFINRTTLKIHLKTHDSKQNRIVLSCSIIVHLPLENMSDGKSTGFFRPWNVFDSEKITEVSEQKDTQTETVRIPVVEEDRRSSTSISIYEEVSAASLSENETSSLNSTGGQGRRRRRSSAEASSSRSDSVNSEDAIRSSSLDLLNKFVLESSNTTTCSVPQVIQSGSSIPETYPIMNDYPVYGPAYPVEYLQRLNIPQIHTLQPLNAGPSTVPVEVSARQATTVSTTGQSFYCGFPTVPHLPQSLYAPMMEQAVEMLHRQDAVAKQMKKLRPKKFRCEHCDVAFSNNGQLKGHVRIHTGERPFKCDAEGCGKSFTRNEELTRHKRIHTGLRPHACIICGKCFGRKDHLKKHMRTHENRDPYRMSAAALGMFALGHTLPQGHSFPPYGYPM</sequence>
<feature type="region of interest" description="Disordered" evidence="6">
    <location>
        <begin position="484"/>
        <end position="525"/>
    </location>
</feature>
<name>A0A310SRZ2_9HYME</name>
<evidence type="ECO:0000256" key="5">
    <source>
        <dbReference type="PROSITE-ProRule" id="PRU00042"/>
    </source>
</evidence>
<keyword evidence="2" id="KW-0677">Repeat</keyword>
<feature type="domain" description="C2H2-type" evidence="7">
    <location>
        <begin position="771"/>
        <end position="798"/>
    </location>
</feature>
<evidence type="ECO:0000256" key="2">
    <source>
        <dbReference type="ARBA" id="ARBA00022737"/>
    </source>
</evidence>
<gene>
    <name evidence="8" type="ORF">WN48_06426</name>
</gene>
<evidence type="ECO:0000256" key="6">
    <source>
        <dbReference type="SAM" id="MobiDB-lite"/>
    </source>
</evidence>
<feature type="domain" description="C2H2-type" evidence="7">
    <location>
        <begin position="722"/>
        <end position="750"/>
    </location>
</feature>
<evidence type="ECO:0000259" key="7">
    <source>
        <dbReference type="PROSITE" id="PS50157"/>
    </source>
</evidence>
<dbReference type="GO" id="GO:0005634">
    <property type="term" value="C:nucleus"/>
    <property type="evidence" value="ECO:0007669"/>
    <property type="project" value="UniProtKB-ARBA"/>
</dbReference>
<organism evidence="8 9">
    <name type="scientific">Eufriesea mexicana</name>
    <dbReference type="NCBI Taxonomy" id="516756"/>
    <lineage>
        <taxon>Eukaryota</taxon>
        <taxon>Metazoa</taxon>
        <taxon>Ecdysozoa</taxon>
        <taxon>Arthropoda</taxon>
        <taxon>Hexapoda</taxon>
        <taxon>Insecta</taxon>
        <taxon>Pterygota</taxon>
        <taxon>Neoptera</taxon>
        <taxon>Endopterygota</taxon>
        <taxon>Hymenoptera</taxon>
        <taxon>Apocrita</taxon>
        <taxon>Aculeata</taxon>
        <taxon>Apoidea</taxon>
        <taxon>Anthophila</taxon>
        <taxon>Apidae</taxon>
        <taxon>Eufriesea</taxon>
    </lineage>
</organism>
<feature type="domain" description="C2H2-type" evidence="7">
    <location>
        <begin position="1198"/>
        <end position="1227"/>
    </location>
</feature>
<feature type="domain" description="C2H2-type" evidence="7">
    <location>
        <begin position="1228"/>
        <end position="1255"/>
    </location>
</feature>
<feature type="compositionally biased region" description="Low complexity" evidence="6">
    <location>
        <begin position="993"/>
        <end position="1003"/>
    </location>
</feature>
<dbReference type="GO" id="GO:0008270">
    <property type="term" value="F:zinc ion binding"/>
    <property type="evidence" value="ECO:0007669"/>
    <property type="project" value="UniProtKB-KW"/>
</dbReference>
<dbReference type="FunFam" id="3.30.160.60:FF:000624">
    <property type="entry name" value="zinc finger protein 697"/>
    <property type="match status" value="1"/>
</dbReference>
<dbReference type="InterPro" id="IPR022755">
    <property type="entry name" value="Znf_C2H2_jaz"/>
</dbReference>
<feature type="domain" description="C2H2-type" evidence="7">
    <location>
        <begin position="1170"/>
        <end position="1197"/>
    </location>
</feature>
<dbReference type="InterPro" id="IPR036236">
    <property type="entry name" value="Znf_C2H2_sf"/>
</dbReference>
<evidence type="ECO:0000256" key="1">
    <source>
        <dbReference type="ARBA" id="ARBA00022723"/>
    </source>
</evidence>
<feature type="domain" description="C2H2-type" evidence="7">
    <location>
        <begin position="830"/>
        <end position="857"/>
    </location>
</feature>
<evidence type="ECO:0000256" key="4">
    <source>
        <dbReference type="ARBA" id="ARBA00022833"/>
    </source>
</evidence>
<dbReference type="SMART" id="SM00355">
    <property type="entry name" value="ZnF_C2H2"/>
    <property type="match status" value="10"/>
</dbReference>
<feature type="region of interest" description="Disordered" evidence="6">
    <location>
        <begin position="993"/>
        <end position="1030"/>
    </location>
</feature>
<dbReference type="Gene3D" id="3.30.160.60">
    <property type="entry name" value="Classic Zinc Finger"/>
    <property type="match status" value="6"/>
</dbReference>
<keyword evidence="9" id="KW-1185">Reference proteome</keyword>
<evidence type="ECO:0000313" key="9">
    <source>
        <dbReference type="Proteomes" id="UP000250275"/>
    </source>
</evidence>
<dbReference type="Pfam" id="PF12171">
    <property type="entry name" value="zf-C2H2_jaz"/>
    <property type="match status" value="1"/>
</dbReference>
<dbReference type="SUPFAM" id="SSF57667">
    <property type="entry name" value="beta-beta-alpha zinc fingers"/>
    <property type="match status" value="6"/>
</dbReference>
<dbReference type="InterPro" id="IPR028163">
    <property type="entry name" value="HAUS_6_N"/>
</dbReference>